<name>A0A9Q3P4N1_9BASI</name>
<dbReference type="Gene3D" id="3.30.420.10">
    <property type="entry name" value="Ribonuclease H-like superfamily/Ribonuclease H"/>
    <property type="match status" value="1"/>
</dbReference>
<dbReference type="InterPro" id="IPR056924">
    <property type="entry name" value="SH3_Tf2-1"/>
</dbReference>
<dbReference type="SUPFAM" id="SSF56672">
    <property type="entry name" value="DNA/RNA polymerases"/>
    <property type="match status" value="1"/>
</dbReference>
<dbReference type="Gene3D" id="1.10.340.70">
    <property type="match status" value="1"/>
</dbReference>
<dbReference type="Gene3D" id="3.30.70.270">
    <property type="match status" value="1"/>
</dbReference>
<keyword evidence="9" id="KW-0239">DNA-directed DNA polymerase</keyword>
<dbReference type="InterPro" id="IPR001584">
    <property type="entry name" value="Integrase_cat-core"/>
</dbReference>
<keyword evidence="4" id="KW-0378">Hydrolase</keyword>
<evidence type="ECO:0000256" key="8">
    <source>
        <dbReference type="ARBA" id="ARBA00022918"/>
    </source>
</evidence>
<keyword evidence="11" id="KW-0233">DNA recombination</keyword>
<dbReference type="InterPro" id="IPR041588">
    <property type="entry name" value="Integrase_H2C2"/>
</dbReference>
<dbReference type="GO" id="GO:0003677">
    <property type="term" value="F:DNA binding"/>
    <property type="evidence" value="ECO:0007669"/>
    <property type="project" value="UniProtKB-KW"/>
</dbReference>
<reference evidence="13" key="1">
    <citation type="submission" date="2021-03" db="EMBL/GenBank/DDBJ databases">
        <title>Draft genome sequence of rust myrtle Austropuccinia psidii MF-1, a brazilian biotype.</title>
        <authorList>
            <person name="Quecine M.C."/>
            <person name="Pachon D.M.R."/>
            <person name="Bonatelli M.L."/>
            <person name="Correr F.H."/>
            <person name="Franceschini L.M."/>
            <person name="Leite T.F."/>
            <person name="Margarido G.R.A."/>
            <person name="Almeida C.A."/>
            <person name="Ferrarezi J.A."/>
            <person name="Labate C.A."/>
        </authorList>
    </citation>
    <scope>NUCLEOTIDE SEQUENCE</scope>
    <source>
        <strain evidence="13">MF-1</strain>
    </source>
</reference>
<sequence>MNQLLTLFNGSTIFSKIDLCGAYNLLRIKEADKHLTAFGTKYCSYEYLAMQFGFPNSPASLQNPMNDIFPYFLNIFAVVYLDDITRGVDLISKNPQNFNQVLKQNEAEESSFFSIKVKVFSDLVDQIHKAVFQDKYYKEILKQLARGESVSDYTLELQDKLLLCKDIVVIPRNHELQYNILQKCNDSPLAGHLGQEKNLKLIKRYFNWAGMNKIIKDYVSSCQNCPRNQNIHHKKFVLLKPLQIPSGPWNSFTMDFITHFPLSSSFDSVLVVVDRSSKMAIFIPAYLKITALDLAQIFISHVFSKHGLPISIVSDRGSLFVSSFWTQLCQQLKIPRDLSTAFHPESDAQTERVNQLIEQYLWTNPSFDSIHISQDTPAVKLSKKLQSVQHVVKEELESAIKCFKKYADRNREIPPDFQPVDKVWLASKNIKTTRPTKKPSERWLGPFEVLKKIGSHAYHLKLP</sequence>
<keyword evidence="9" id="KW-0808">Transferase</keyword>
<evidence type="ECO:0000256" key="5">
    <source>
        <dbReference type="ARBA" id="ARBA00022842"/>
    </source>
</evidence>
<keyword evidence="14" id="KW-1185">Reference proteome</keyword>
<keyword evidence="9" id="KW-0548">Nucleotidyltransferase</keyword>
<dbReference type="GO" id="GO:0003723">
    <property type="term" value="F:RNA binding"/>
    <property type="evidence" value="ECO:0007669"/>
    <property type="project" value="UniProtKB-KW"/>
</dbReference>
<keyword evidence="6" id="KW-0694">RNA-binding</keyword>
<gene>
    <name evidence="13" type="ORF">O181_086951</name>
</gene>
<dbReference type="Pfam" id="PF24626">
    <property type="entry name" value="SH3_Tf2-1"/>
    <property type="match status" value="1"/>
</dbReference>
<evidence type="ECO:0000313" key="13">
    <source>
        <dbReference type="EMBL" id="MBW0547236.1"/>
    </source>
</evidence>
<dbReference type="InterPro" id="IPR043128">
    <property type="entry name" value="Rev_trsase/Diguanyl_cyclase"/>
</dbReference>
<dbReference type="GO" id="GO:0004190">
    <property type="term" value="F:aspartic-type endopeptidase activity"/>
    <property type="evidence" value="ECO:0007669"/>
    <property type="project" value="UniProtKB-KW"/>
</dbReference>
<evidence type="ECO:0000256" key="3">
    <source>
        <dbReference type="ARBA" id="ARBA00022750"/>
    </source>
</evidence>
<keyword evidence="1" id="KW-0645">Protease</keyword>
<proteinExistence type="predicted"/>
<evidence type="ECO:0000256" key="6">
    <source>
        <dbReference type="ARBA" id="ARBA00022884"/>
    </source>
</evidence>
<keyword evidence="8" id="KW-0695">RNA-directed DNA polymerase</keyword>
<accession>A0A9Q3P4N1</accession>
<dbReference type="InterPro" id="IPR036397">
    <property type="entry name" value="RNaseH_sf"/>
</dbReference>
<dbReference type="SUPFAM" id="SSF53098">
    <property type="entry name" value="Ribonuclease H-like"/>
    <property type="match status" value="1"/>
</dbReference>
<evidence type="ECO:0000256" key="10">
    <source>
        <dbReference type="ARBA" id="ARBA00023125"/>
    </source>
</evidence>
<dbReference type="InterPro" id="IPR043502">
    <property type="entry name" value="DNA/RNA_pol_sf"/>
</dbReference>
<keyword evidence="2" id="KW-0479">Metal-binding</keyword>
<comment type="caution">
    <text evidence="13">The sequence shown here is derived from an EMBL/GenBank/DDBJ whole genome shotgun (WGS) entry which is preliminary data.</text>
</comment>
<dbReference type="GO" id="GO:0003964">
    <property type="term" value="F:RNA-directed DNA polymerase activity"/>
    <property type="evidence" value="ECO:0007669"/>
    <property type="project" value="UniProtKB-KW"/>
</dbReference>
<keyword evidence="5" id="KW-0460">Magnesium</keyword>
<evidence type="ECO:0000256" key="7">
    <source>
        <dbReference type="ARBA" id="ARBA00022908"/>
    </source>
</evidence>
<evidence type="ECO:0000256" key="4">
    <source>
        <dbReference type="ARBA" id="ARBA00022801"/>
    </source>
</evidence>
<evidence type="ECO:0000259" key="12">
    <source>
        <dbReference type="PROSITE" id="PS50994"/>
    </source>
</evidence>
<dbReference type="Pfam" id="PF17921">
    <property type="entry name" value="Integrase_H2C2"/>
    <property type="match status" value="1"/>
</dbReference>
<dbReference type="GO" id="GO:0015074">
    <property type="term" value="P:DNA integration"/>
    <property type="evidence" value="ECO:0007669"/>
    <property type="project" value="UniProtKB-KW"/>
</dbReference>
<dbReference type="Gene3D" id="3.10.10.10">
    <property type="entry name" value="HIV Type 1 Reverse Transcriptase, subunit A, domain 1"/>
    <property type="match status" value="1"/>
</dbReference>
<keyword evidence="10" id="KW-0238">DNA-binding</keyword>
<dbReference type="OrthoDB" id="2505288at2759"/>
<dbReference type="InterPro" id="IPR050951">
    <property type="entry name" value="Retrovirus_Pol_polyprotein"/>
</dbReference>
<organism evidence="13 14">
    <name type="scientific">Austropuccinia psidii MF-1</name>
    <dbReference type="NCBI Taxonomy" id="1389203"/>
    <lineage>
        <taxon>Eukaryota</taxon>
        <taxon>Fungi</taxon>
        <taxon>Dikarya</taxon>
        <taxon>Basidiomycota</taxon>
        <taxon>Pucciniomycotina</taxon>
        <taxon>Pucciniomycetes</taxon>
        <taxon>Pucciniales</taxon>
        <taxon>Sphaerophragmiaceae</taxon>
        <taxon>Austropuccinia</taxon>
    </lineage>
</organism>
<dbReference type="InterPro" id="IPR012337">
    <property type="entry name" value="RNaseH-like_sf"/>
</dbReference>
<protein>
    <recommendedName>
        <fullName evidence="12">Integrase catalytic domain-containing protein</fullName>
    </recommendedName>
</protein>
<dbReference type="Pfam" id="PF00078">
    <property type="entry name" value="RVT_1"/>
    <property type="match status" value="1"/>
</dbReference>
<dbReference type="Proteomes" id="UP000765509">
    <property type="component" value="Unassembled WGS sequence"/>
</dbReference>
<dbReference type="GO" id="GO:0005634">
    <property type="term" value="C:nucleus"/>
    <property type="evidence" value="ECO:0007669"/>
    <property type="project" value="UniProtKB-ARBA"/>
</dbReference>
<dbReference type="GO" id="GO:0046872">
    <property type="term" value="F:metal ion binding"/>
    <property type="evidence" value="ECO:0007669"/>
    <property type="project" value="UniProtKB-KW"/>
</dbReference>
<dbReference type="PROSITE" id="PS50994">
    <property type="entry name" value="INTEGRASE"/>
    <property type="match status" value="1"/>
</dbReference>
<dbReference type="GO" id="GO:0003887">
    <property type="term" value="F:DNA-directed DNA polymerase activity"/>
    <property type="evidence" value="ECO:0007669"/>
    <property type="project" value="UniProtKB-KW"/>
</dbReference>
<dbReference type="GO" id="GO:0006310">
    <property type="term" value="P:DNA recombination"/>
    <property type="evidence" value="ECO:0007669"/>
    <property type="project" value="UniProtKB-KW"/>
</dbReference>
<evidence type="ECO:0000256" key="1">
    <source>
        <dbReference type="ARBA" id="ARBA00022670"/>
    </source>
</evidence>
<feature type="domain" description="Integrase catalytic" evidence="12">
    <location>
        <begin position="244"/>
        <end position="422"/>
    </location>
</feature>
<evidence type="ECO:0000256" key="2">
    <source>
        <dbReference type="ARBA" id="ARBA00022723"/>
    </source>
</evidence>
<keyword evidence="3" id="KW-0064">Aspartyl protease</keyword>
<dbReference type="EMBL" id="AVOT02052289">
    <property type="protein sequence ID" value="MBW0547236.1"/>
    <property type="molecule type" value="Genomic_DNA"/>
</dbReference>
<evidence type="ECO:0000256" key="9">
    <source>
        <dbReference type="ARBA" id="ARBA00022932"/>
    </source>
</evidence>
<evidence type="ECO:0000256" key="11">
    <source>
        <dbReference type="ARBA" id="ARBA00023172"/>
    </source>
</evidence>
<dbReference type="AlphaFoldDB" id="A0A9Q3P4N1"/>
<dbReference type="InterPro" id="IPR000477">
    <property type="entry name" value="RT_dom"/>
</dbReference>
<dbReference type="GO" id="GO:0006508">
    <property type="term" value="P:proteolysis"/>
    <property type="evidence" value="ECO:0007669"/>
    <property type="project" value="UniProtKB-KW"/>
</dbReference>
<keyword evidence="7" id="KW-0229">DNA integration</keyword>
<dbReference type="PANTHER" id="PTHR37984">
    <property type="entry name" value="PROTEIN CBG26694"/>
    <property type="match status" value="1"/>
</dbReference>
<evidence type="ECO:0000313" key="14">
    <source>
        <dbReference type="Proteomes" id="UP000765509"/>
    </source>
</evidence>
<dbReference type="PANTHER" id="PTHR37984:SF5">
    <property type="entry name" value="PROTEIN NYNRIN-LIKE"/>
    <property type="match status" value="1"/>
</dbReference>